<reference evidence="1 2" key="1">
    <citation type="journal article" date="2020" name="Phytopathology">
        <title>Genome Sequence Resources of Colletotrichum truncatum, C. plurivorum, C. musicola, and C. sojae: Four Species Pathogenic to Soybean (Glycine max).</title>
        <authorList>
            <person name="Rogerio F."/>
            <person name="Boufleur T.R."/>
            <person name="Ciampi-Guillardi M."/>
            <person name="Sukno S.A."/>
            <person name="Thon M.R."/>
            <person name="Massola Junior N.S."/>
            <person name="Baroncelli R."/>
        </authorList>
    </citation>
    <scope>NUCLEOTIDE SEQUENCE [LARGE SCALE GENOMIC DNA]</scope>
    <source>
        <strain evidence="1 2">CMES1059</strain>
    </source>
</reference>
<evidence type="ECO:0000313" key="1">
    <source>
        <dbReference type="EMBL" id="KAL0942053.1"/>
    </source>
</evidence>
<gene>
    <name evidence="1" type="ORF">CTRU02_204816</name>
</gene>
<dbReference type="Proteomes" id="UP000805649">
    <property type="component" value="Unassembled WGS sequence"/>
</dbReference>
<dbReference type="EMBL" id="VUJX02000002">
    <property type="protein sequence ID" value="KAL0942053.1"/>
    <property type="molecule type" value="Genomic_DNA"/>
</dbReference>
<name>A0ACC3ZD47_COLTU</name>
<accession>A0ACC3ZD47</accession>
<protein>
    <submittedName>
        <fullName evidence="1">Heavy metal tolerance protein</fullName>
    </submittedName>
</protein>
<sequence>MAGVQLGLQVAFYLYPCGLFVALLGAQSAQFWRERRGGPRRDAPDEKAVALRRFYNRIIWTLQLILSLVLFASIIVAVRDAFGGTHDGPGKVQFPFTAFLASYVAVLLYFLAGLLPDPEGPWVPTACHAYAWVVGVLFEVVIAALFFTEQPFLRVSKELLDSLSALGFVRIAVLLFMTISLTLREYRLRPSQPRSDPEERQSLLENGNGSAANYGAAHPHGPAAQPRRQVQGTGWLDYFAGFKVLFPYLWPKDSKLYQAIVVFCLFLLVLQRTINVFAPLLLGYLVDAFSNGGIPYTEIILYVVFRALQGNQGAIGALRSVLWIPVSQSLFRRLSCAAFEHVLGLSLEFHLNKKIGEVTSALSRGAAMNTFLENFCFQVFPMVADIFVAGVYFFIKYDAFYTIIVFFIMWSYIFLTIYVAKYRGKQRRDMATKMREMEAIKTDAIMAYETVQHNCAVVPETERFKEHVVVYQKAERLVQWSLNGLNLTQSSIFSLGTALLVALSAYKISIGEQTVGEFVGLINYFVQLQGPLNFFGTYYTMLQNNLIEAERMLDLFKETSGVVEKPDAVNLPSPRGEVSFNDVKFSYQTKKGELALDGVSFTVAPGTKTAIVGESGSGKSTCLKLLFRFYDVQEGSVTVDGHDIKDLKLDSLRRNIGVVPQDTVLFNATIMYNLLYANPKASEADVYEACKAANIHERILNFPDGYETKVGERGLKLSGGERQRIAIARAILKDARILLLDEATASLDSHTERLIQDALERVTAGRTTITIAHRLSTITTSDQIVVLHKGKIAERGTHNELLALKGRYHAMWEKQTTIEKKEIEKAEKGGESSETASQV</sequence>
<evidence type="ECO:0000313" key="2">
    <source>
        <dbReference type="Proteomes" id="UP000805649"/>
    </source>
</evidence>
<comment type="caution">
    <text evidence="1">The sequence shown here is derived from an EMBL/GenBank/DDBJ whole genome shotgun (WGS) entry which is preliminary data.</text>
</comment>
<organism evidence="1 2">
    <name type="scientific">Colletotrichum truncatum</name>
    <name type="common">Anthracnose fungus</name>
    <name type="synonym">Colletotrichum capsici</name>
    <dbReference type="NCBI Taxonomy" id="5467"/>
    <lineage>
        <taxon>Eukaryota</taxon>
        <taxon>Fungi</taxon>
        <taxon>Dikarya</taxon>
        <taxon>Ascomycota</taxon>
        <taxon>Pezizomycotina</taxon>
        <taxon>Sordariomycetes</taxon>
        <taxon>Hypocreomycetidae</taxon>
        <taxon>Glomerellales</taxon>
        <taxon>Glomerellaceae</taxon>
        <taxon>Colletotrichum</taxon>
        <taxon>Colletotrichum truncatum species complex</taxon>
    </lineage>
</organism>
<proteinExistence type="predicted"/>
<keyword evidence="2" id="KW-1185">Reference proteome</keyword>